<dbReference type="RefSeq" id="WP_264141525.1">
    <property type="nucleotide sequence ID" value="NZ_JAOYEY010000021.1"/>
</dbReference>
<dbReference type="InterPro" id="IPR003660">
    <property type="entry name" value="HAMP_dom"/>
</dbReference>
<keyword evidence="8" id="KW-0547">Nucleotide-binding</keyword>
<accession>A0ABT3DBZ0</accession>
<dbReference type="CDD" id="cd00082">
    <property type="entry name" value="HisKA"/>
    <property type="match status" value="1"/>
</dbReference>
<evidence type="ECO:0000256" key="10">
    <source>
        <dbReference type="ARBA" id="ARBA00022840"/>
    </source>
</evidence>
<dbReference type="Pfam" id="PF02518">
    <property type="entry name" value="HATPase_c"/>
    <property type="match status" value="1"/>
</dbReference>
<dbReference type="InterPro" id="IPR003661">
    <property type="entry name" value="HisK_dim/P_dom"/>
</dbReference>
<feature type="domain" description="Histidine kinase" evidence="15">
    <location>
        <begin position="257"/>
        <end position="479"/>
    </location>
</feature>
<dbReference type="Gene3D" id="1.10.287.130">
    <property type="match status" value="1"/>
</dbReference>
<dbReference type="PANTHER" id="PTHR45528:SF8">
    <property type="entry name" value="HISTIDINE KINASE"/>
    <property type="match status" value="1"/>
</dbReference>
<keyword evidence="7 14" id="KW-0812">Transmembrane</keyword>
<dbReference type="Pfam" id="PF00672">
    <property type="entry name" value="HAMP"/>
    <property type="match status" value="1"/>
</dbReference>
<evidence type="ECO:0000256" key="1">
    <source>
        <dbReference type="ARBA" id="ARBA00000085"/>
    </source>
</evidence>
<proteinExistence type="predicted"/>
<evidence type="ECO:0000256" key="11">
    <source>
        <dbReference type="ARBA" id="ARBA00022989"/>
    </source>
</evidence>
<organism evidence="17 18">
    <name type="scientific">Metabacillus halosaccharovorans</name>
    <dbReference type="NCBI Taxonomy" id="930124"/>
    <lineage>
        <taxon>Bacteria</taxon>
        <taxon>Bacillati</taxon>
        <taxon>Bacillota</taxon>
        <taxon>Bacilli</taxon>
        <taxon>Bacillales</taxon>
        <taxon>Bacillaceae</taxon>
        <taxon>Metabacillus</taxon>
    </lineage>
</organism>
<feature type="domain" description="HAMP" evidence="16">
    <location>
        <begin position="190"/>
        <end position="242"/>
    </location>
</feature>
<evidence type="ECO:0000256" key="2">
    <source>
        <dbReference type="ARBA" id="ARBA00004651"/>
    </source>
</evidence>
<keyword evidence="5" id="KW-0597">Phosphoprotein</keyword>
<keyword evidence="10" id="KW-0067">ATP-binding</keyword>
<keyword evidence="11 14" id="KW-1133">Transmembrane helix</keyword>
<evidence type="ECO:0000313" key="18">
    <source>
        <dbReference type="Proteomes" id="UP001526147"/>
    </source>
</evidence>
<evidence type="ECO:0000256" key="7">
    <source>
        <dbReference type="ARBA" id="ARBA00022692"/>
    </source>
</evidence>
<evidence type="ECO:0000256" key="8">
    <source>
        <dbReference type="ARBA" id="ARBA00022741"/>
    </source>
</evidence>
<dbReference type="Pfam" id="PF00512">
    <property type="entry name" value="HisKA"/>
    <property type="match status" value="1"/>
</dbReference>
<dbReference type="PROSITE" id="PS50109">
    <property type="entry name" value="HIS_KIN"/>
    <property type="match status" value="1"/>
</dbReference>
<comment type="caution">
    <text evidence="17">The sequence shown here is derived from an EMBL/GenBank/DDBJ whole genome shotgun (WGS) entry which is preliminary data.</text>
</comment>
<evidence type="ECO:0000259" key="15">
    <source>
        <dbReference type="PROSITE" id="PS50109"/>
    </source>
</evidence>
<evidence type="ECO:0000256" key="3">
    <source>
        <dbReference type="ARBA" id="ARBA00012438"/>
    </source>
</evidence>
<dbReference type="InterPro" id="IPR005467">
    <property type="entry name" value="His_kinase_dom"/>
</dbReference>
<evidence type="ECO:0000313" key="17">
    <source>
        <dbReference type="EMBL" id="MCV9884580.1"/>
    </source>
</evidence>
<dbReference type="SMART" id="SM00304">
    <property type="entry name" value="HAMP"/>
    <property type="match status" value="1"/>
</dbReference>
<protein>
    <recommendedName>
        <fullName evidence="3">histidine kinase</fullName>
        <ecNumber evidence="3">2.7.13.3</ecNumber>
    </recommendedName>
</protein>
<dbReference type="PANTHER" id="PTHR45528">
    <property type="entry name" value="SENSOR HISTIDINE KINASE CPXA"/>
    <property type="match status" value="1"/>
</dbReference>
<dbReference type="GO" id="GO:0016301">
    <property type="term" value="F:kinase activity"/>
    <property type="evidence" value="ECO:0007669"/>
    <property type="project" value="UniProtKB-KW"/>
</dbReference>
<dbReference type="EC" id="2.7.13.3" evidence="3"/>
<feature type="transmembrane region" description="Helical" evidence="14">
    <location>
        <begin position="12"/>
        <end position="38"/>
    </location>
</feature>
<dbReference type="InterPro" id="IPR004358">
    <property type="entry name" value="Sig_transdc_His_kin-like_C"/>
</dbReference>
<evidence type="ECO:0000256" key="12">
    <source>
        <dbReference type="ARBA" id="ARBA00023012"/>
    </source>
</evidence>
<dbReference type="SMART" id="SM00388">
    <property type="entry name" value="HisKA"/>
    <property type="match status" value="1"/>
</dbReference>
<dbReference type="InterPro" id="IPR036097">
    <property type="entry name" value="HisK_dim/P_sf"/>
</dbReference>
<evidence type="ECO:0000256" key="9">
    <source>
        <dbReference type="ARBA" id="ARBA00022777"/>
    </source>
</evidence>
<keyword evidence="13 14" id="KW-0472">Membrane</keyword>
<comment type="subcellular location">
    <subcellularLocation>
        <location evidence="2">Cell membrane</location>
        <topology evidence="2">Multi-pass membrane protein</topology>
    </subcellularLocation>
</comment>
<reference evidence="17 18" key="1">
    <citation type="submission" date="2022-10" db="EMBL/GenBank/DDBJ databases">
        <title>Draft genome assembly of moderately radiation resistant bacterium Metabacillus halosaccharovorans.</title>
        <authorList>
            <person name="Pal S."/>
            <person name="Gopinathan A."/>
        </authorList>
    </citation>
    <scope>NUCLEOTIDE SEQUENCE [LARGE SCALE GENOMIC DNA]</scope>
    <source>
        <strain evidence="17 18">VITHBRA001</strain>
    </source>
</reference>
<dbReference type="Proteomes" id="UP001526147">
    <property type="component" value="Unassembled WGS sequence"/>
</dbReference>
<dbReference type="Gene3D" id="6.10.340.10">
    <property type="match status" value="1"/>
</dbReference>
<dbReference type="InterPro" id="IPR050398">
    <property type="entry name" value="HssS/ArlS-like"/>
</dbReference>
<dbReference type="SUPFAM" id="SSF158472">
    <property type="entry name" value="HAMP domain-like"/>
    <property type="match status" value="1"/>
</dbReference>
<keyword evidence="18" id="KW-1185">Reference proteome</keyword>
<evidence type="ECO:0000256" key="14">
    <source>
        <dbReference type="SAM" id="Phobius"/>
    </source>
</evidence>
<evidence type="ECO:0000256" key="5">
    <source>
        <dbReference type="ARBA" id="ARBA00022553"/>
    </source>
</evidence>
<keyword evidence="4" id="KW-1003">Cell membrane</keyword>
<dbReference type="SMART" id="SM00387">
    <property type="entry name" value="HATPase_c"/>
    <property type="match status" value="1"/>
</dbReference>
<dbReference type="SUPFAM" id="SSF47384">
    <property type="entry name" value="Homodimeric domain of signal transducing histidine kinase"/>
    <property type="match status" value="1"/>
</dbReference>
<dbReference type="InterPro" id="IPR003594">
    <property type="entry name" value="HATPase_dom"/>
</dbReference>
<dbReference type="SUPFAM" id="SSF55874">
    <property type="entry name" value="ATPase domain of HSP90 chaperone/DNA topoisomerase II/histidine kinase"/>
    <property type="match status" value="1"/>
</dbReference>
<dbReference type="EMBL" id="JAOYEY010000021">
    <property type="protein sequence ID" value="MCV9884580.1"/>
    <property type="molecule type" value="Genomic_DNA"/>
</dbReference>
<comment type="catalytic activity">
    <reaction evidence="1">
        <text>ATP + protein L-histidine = ADP + protein N-phospho-L-histidine.</text>
        <dbReference type="EC" id="2.7.13.3"/>
    </reaction>
</comment>
<name>A0ABT3DBZ0_9BACI</name>
<dbReference type="InterPro" id="IPR036890">
    <property type="entry name" value="HATPase_C_sf"/>
</dbReference>
<evidence type="ECO:0000256" key="13">
    <source>
        <dbReference type="ARBA" id="ARBA00023136"/>
    </source>
</evidence>
<gene>
    <name evidence="17" type="ORF">OIH86_02840</name>
</gene>
<feature type="transmembrane region" description="Helical" evidence="14">
    <location>
        <begin position="161"/>
        <end position="184"/>
    </location>
</feature>
<sequence length="479" mass="54825">MLRNLSIKKQLQIGFFFIMTGSIVLTIFTMIIGINYLIENNDKVKPANYYEQQLPIIEDYINKKGQKLLDQNEQESLEQIIPREGITYQVLDSEGSIVYGTLSVNLISPSNPLIHNINEKVHSKSDENNLTYYVPLLSQNNNLIGAVALNYDIKMSYSSTWPLLIVVGLISSPFIYIILLTLFISNIIGKRVSTPIHNLIEASNRIKNKDLNFKIEYDVKNEIGDLTSSFEQMRNELEISLTHQWKLEQDKRDYLKAISHDLKTPLTIIKGHAEGLLEGLWKNENLLFAYLQTITSNVDRTSKLLNDINLVTELDSFSFKLFLHRVKIKPFFKEQLTNFSYLADKKQIAHAVSITNDHDVEIFTLDKERISQVIDNILMNSLRFTPYKGTIQIDIDICPDELSFHVHDSGPGISLEENMTKIFEKFHQENHSQSTHKGHSGLGLYIAKTIIEKHNGSISARNSIKYGGAHIWFTIPNLI</sequence>
<evidence type="ECO:0000256" key="4">
    <source>
        <dbReference type="ARBA" id="ARBA00022475"/>
    </source>
</evidence>
<evidence type="ECO:0000256" key="6">
    <source>
        <dbReference type="ARBA" id="ARBA00022679"/>
    </source>
</evidence>
<keyword evidence="6" id="KW-0808">Transferase</keyword>
<dbReference type="CDD" id="cd06225">
    <property type="entry name" value="HAMP"/>
    <property type="match status" value="1"/>
</dbReference>
<keyword evidence="9 17" id="KW-0418">Kinase</keyword>
<dbReference type="Gene3D" id="3.30.565.10">
    <property type="entry name" value="Histidine kinase-like ATPase, C-terminal domain"/>
    <property type="match status" value="1"/>
</dbReference>
<keyword evidence="12" id="KW-0902">Two-component regulatory system</keyword>
<evidence type="ECO:0000259" key="16">
    <source>
        <dbReference type="PROSITE" id="PS50885"/>
    </source>
</evidence>
<dbReference type="PROSITE" id="PS50885">
    <property type="entry name" value="HAMP"/>
    <property type="match status" value="1"/>
</dbReference>
<dbReference type="PRINTS" id="PR00344">
    <property type="entry name" value="BCTRLSENSOR"/>
</dbReference>